<dbReference type="Proteomes" id="UP000237440">
    <property type="component" value="Unassembled WGS sequence"/>
</dbReference>
<keyword evidence="1" id="KW-0472">Membrane</keyword>
<name>A0A2S3VI38_9PSED</name>
<dbReference type="Pfam" id="PF07811">
    <property type="entry name" value="TadE"/>
    <property type="match status" value="1"/>
</dbReference>
<comment type="caution">
    <text evidence="3">The sequence shown here is derived from an EMBL/GenBank/DDBJ whole genome shotgun (WGS) entry which is preliminary data.</text>
</comment>
<evidence type="ECO:0000313" key="3">
    <source>
        <dbReference type="EMBL" id="POF39638.1"/>
    </source>
</evidence>
<accession>A0A2S3VI38</accession>
<feature type="domain" description="TadE-like" evidence="2">
    <location>
        <begin position="11"/>
        <end position="53"/>
    </location>
</feature>
<proteinExistence type="predicted"/>
<keyword evidence="1" id="KW-1133">Transmembrane helix</keyword>
<organism evidence="3 4">
    <name type="scientific">Pseudomonas laurylsulfativorans</name>
    <dbReference type="NCBI Taxonomy" id="1943631"/>
    <lineage>
        <taxon>Bacteria</taxon>
        <taxon>Pseudomonadati</taxon>
        <taxon>Pseudomonadota</taxon>
        <taxon>Gammaproteobacteria</taxon>
        <taxon>Pseudomonadales</taxon>
        <taxon>Pseudomonadaceae</taxon>
        <taxon>Pseudomonas</taxon>
    </lineage>
</organism>
<feature type="transmembrane region" description="Helical" evidence="1">
    <location>
        <begin position="12"/>
        <end position="36"/>
    </location>
</feature>
<keyword evidence="1" id="KW-0812">Transmembrane</keyword>
<protein>
    <submittedName>
        <fullName evidence="3">Pilus assembly protein TadE</fullName>
    </submittedName>
</protein>
<reference evidence="4" key="1">
    <citation type="submission" date="2017-02" db="EMBL/GenBank/DDBJ databases">
        <authorList>
            <person name="Furmanczyk E.M."/>
        </authorList>
    </citation>
    <scope>NUCLEOTIDE SEQUENCE [LARGE SCALE GENOMIC DNA]</scope>
    <source>
        <strain evidence="4">AP3_22</strain>
    </source>
</reference>
<sequence length="146" mass="15557">MKASLPHKQKGAAAIEFALVFIIFFGVFYAIISYSLPLLLMQSFNQSTAEAVRRSVALDPATPGYGAALIARAKTELTTQTAWIPPALNFNTATDATVTYVGGLLTVRISYPTNKIRAAIPFLNLPGIGQVPNLPATLTASASLQF</sequence>
<evidence type="ECO:0000256" key="1">
    <source>
        <dbReference type="SAM" id="Phobius"/>
    </source>
</evidence>
<gene>
    <name evidence="3" type="ORF">B0D71_25225</name>
</gene>
<keyword evidence="4" id="KW-1185">Reference proteome</keyword>
<dbReference type="AlphaFoldDB" id="A0A2S3VI38"/>
<dbReference type="InterPro" id="IPR012495">
    <property type="entry name" value="TadE-like_dom"/>
</dbReference>
<dbReference type="EMBL" id="MUJK01000011">
    <property type="protein sequence ID" value="POF39638.1"/>
    <property type="molecule type" value="Genomic_DNA"/>
</dbReference>
<evidence type="ECO:0000313" key="4">
    <source>
        <dbReference type="Proteomes" id="UP000237440"/>
    </source>
</evidence>
<dbReference type="RefSeq" id="WP_103397209.1">
    <property type="nucleotide sequence ID" value="NZ_MUJK01000011.1"/>
</dbReference>
<evidence type="ECO:0000259" key="2">
    <source>
        <dbReference type="Pfam" id="PF07811"/>
    </source>
</evidence>
<dbReference type="OrthoDB" id="5574209at2"/>